<reference evidence="1 2" key="1">
    <citation type="journal article" date="2022" name="Genome Biol. Evol.">
        <title>The Spruce Budworm Genome: Reconstructing the Evolutionary History of Antifreeze Proteins.</title>
        <authorList>
            <person name="Beliveau C."/>
            <person name="Gagne P."/>
            <person name="Picq S."/>
            <person name="Vernygora O."/>
            <person name="Keeling C.I."/>
            <person name="Pinkney K."/>
            <person name="Doucet D."/>
            <person name="Wen F."/>
            <person name="Johnston J.S."/>
            <person name="Maaroufi H."/>
            <person name="Boyle B."/>
            <person name="Laroche J."/>
            <person name="Dewar K."/>
            <person name="Juretic N."/>
            <person name="Blackburn G."/>
            <person name="Nisole A."/>
            <person name="Brunet B."/>
            <person name="Brandao M."/>
            <person name="Lumley L."/>
            <person name="Duan J."/>
            <person name="Quan G."/>
            <person name="Lucarotti C.J."/>
            <person name="Roe A.D."/>
            <person name="Sperling F.A.H."/>
            <person name="Levesque R.C."/>
            <person name="Cusson M."/>
        </authorList>
    </citation>
    <scope>NUCLEOTIDE SEQUENCE [LARGE SCALE GENOMIC DNA]</scope>
    <source>
        <strain evidence="1">Glfc:IPQL:Cfum</strain>
    </source>
</reference>
<comment type="caution">
    <text evidence="1">The sequence shown here is derived from an EMBL/GenBank/DDBJ whole genome shotgun (WGS) entry which is preliminary data.</text>
</comment>
<keyword evidence="2" id="KW-1185">Reference proteome</keyword>
<sequence length="260" mass="30382">MNFANVEDARPFYKLSTKTLVHIYQTTKNDNQNGHCRNRVYYIAERIECSPAVLSELLTKRTFVYSLSFEWLKNSLNALLEMGVSTDRILRDLWVLKYKHETIRNRLQSVRDMGIETLYPWMVRCKKDILNRYIAISQETKNILGDNKSSKLYLADRLNTTPEAVEDICARIPALKTIRVTKVKRFVDFLIDEGFLPEDIANKPRVLAASPNTVKLRLEKLRKIGLQEINLNVLCKSRKDFKKYCESVEALYIEEKNKLL</sequence>
<accession>A0ACC0JUD3</accession>
<name>A0ACC0JUD3_CHOFU</name>
<proteinExistence type="predicted"/>
<organism evidence="1 2">
    <name type="scientific">Choristoneura fumiferana</name>
    <name type="common">Spruce budworm moth</name>
    <name type="synonym">Archips fumiferana</name>
    <dbReference type="NCBI Taxonomy" id="7141"/>
    <lineage>
        <taxon>Eukaryota</taxon>
        <taxon>Metazoa</taxon>
        <taxon>Ecdysozoa</taxon>
        <taxon>Arthropoda</taxon>
        <taxon>Hexapoda</taxon>
        <taxon>Insecta</taxon>
        <taxon>Pterygota</taxon>
        <taxon>Neoptera</taxon>
        <taxon>Endopterygota</taxon>
        <taxon>Lepidoptera</taxon>
        <taxon>Glossata</taxon>
        <taxon>Ditrysia</taxon>
        <taxon>Tortricoidea</taxon>
        <taxon>Tortricidae</taxon>
        <taxon>Tortricinae</taxon>
        <taxon>Choristoneura</taxon>
    </lineage>
</organism>
<evidence type="ECO:0000313" key="1">
    <source>
        <dbReference type="EMBL" id="KAI8427728.1"/>
    </source>
</evidence>
<evidence type="ECO:0000313" key="2">
    <source>
        <dbReference type="Proteomes" id="UP001064048"/>
    </source>
</evidence>
<protein>
    <submittedName>
        <fullName evidence="1">Uncharacterized protein</fullName>
    </submittedName>
</protein>
<gene>
    <name evidence="1" type="ORF">MSG28_002160</name>
</gene>
<dbReference type="EMBL" id="CM046103">
    <property type="protein sequence ID" value="KAI8427728.1"/>
    <property type="molecule type" value="Genomic_DNA"/>
</dbReference>
<dbReference type="Proteomes" id="UP001064048">
    <property type="component" value="Chromosome 3"/>
</dbReference>